<dbReference type="AlphaFoldDB" id="A0A1B7LWV6"/>
<evidence type="ECO:0008006" key="4">
    <source>
        <dbReference type="Google" id="ProtNLM"/>
    </source>
</evidence>
<evidence type="ECO:0000313" key="2">
    <source>
        <dbReference type="EMBL" id="OAV59537.1"/>
    </source>
</evidence>
<organism evidence="2 3">
    <name type="scientific">Enteractinococcus helveticum</name>
    <dbReference type="NCBI Taxonomy" id="1837282"/>
    <lineage>
        <taxon>Bacteria</taxon>
        <taxon>Bacillati</taxon>
        <taxon>Actinomycetota</taxon>
        <taxon>Actinomycetes</taxon>
        <taxon>Micrococcales</taxon>
        <taxon>Micrococcaceae</taxon>
    </lineage>
</organism>
<dbReference type="OrthoDB" id="4965440at2"/>
<gene>
    <name evidence="2" type="ORF">A6F49_17040</name>
</gene>
<dbReference type="EMBL" id="LXEY01000022">
    <property type="protein sequence ID" value="OAV59537.1"/>
    <property type="molecule type" value="Genomic_DNA"/>
</dbReference>
<evidence type="ECO:0000256" key="1">
    <source>
        <dbReference type="SAM" id="Phobius"/>
    </source>
</evidence>
<dbReference type="Proteomes" id="UP000078292">
    <property type="component" value="Unassembled WGS sequence"/>
</dbReference>
<proteinExistence type="predicted"/>
<dbReference type="RefSeq" id="WP_043058541.1">
    <property type="nucleotide sequence ID" value="NZ_LXEY01000022.1"/>
</dbReference>
<dbReference type="STRING" id="1837282.A6F49_17040"/>
<reference evidence="2 3" key="1">
    <citation type="submission" date="2016-04" db="EMBL/GenBank/DDBJ databases">
        <title>First whole genome shotgun sequence of the bacterium Enteractinococcus sp. strain UASWS1574.</title>
        <authorList>
            <person name="Crovadore J."/>
            <person name="Chablais R."/>
            <person name="Lefort F."/>
        </authorList>
    </citation>
    <scope>NUCLEOTIDE SEQUENCE [LARGE SCALE GENOMIC DNA]</scope>
    <source>
        <strain evidence="2 3">UASWS1574</strain>
    </source>
</reference>
<sequence>MISPRSDEGSATVEFIGLSIILLIPAIYLLLTISQLQAAGYAAVAAADQAAKTVGFSEDAAQAERRAVRTVQLTAADFQLDPQATSTTIHCSNSECTDPGTQIQVHVSIDVALPLVPTFLGNPTRIATMNATGYHVIGDFE</sequence>
<accession>A0A1B7LWV6</accession>
<keyword evidence="1" id="KW-0472">Membrane</keyword>
<keyword evidence="3" id="KW-1185">Reference proteome</keyword>
<feature type="transmembrane region" description="Helical" evidence="1">
    <location>
        <begin position="12"/>
        <end position="31"/>
    </location>
</feature>
<name>A0A1B7LWV6_9MICC</name>
<protein>
    <recommendedName>
        <fullName evidence="4">Pilus assembly protein TadE</fullName>
    </recommendedName>
</protein>
<evidence type="ECO:0000313" key="3">
    <source>
        <dbReference type="Proteomes" id="UP000078292"/>
    </source>
</evidence>
<keyword evidence="1" id="KW-0812">Transmembrane</keyword>
<keyword evidence="1" id="KW-1133">Transmembrane helix</keyword>
<comment type="caution">
    <text evidence="2">The sequence shown here is derived from an EMBL/GenBank/DDBJ whole genome shotgun (WGS) entry which is preliminary data.</text>
</comment>